<reference evidence="2 3" key="1">
    <citation type="journal article" date="2005" name="Genome Res.">
        <title>Comparative and functional genomic analyses of the pathogenicity of phytopathogen Xanthomonas campestris pv. campestris.</title>
        <authorList>
            <person name="Qian W."/>
            <person name="Jia Y."/>
            <person name="Ren S.X."/>
            <person name="He Y.Q."/>
            <person name="Feng J.X."/>
            <person name="Lu L.F."/>
            <person name="Sun Q."/>
            <person name="Ying G."/>
            <person name="Tang D.J."/>
            <person name="Tang H."/>
            <person name="Wu W."/>
            <person name="Hao P."/>
            <person name="Wang L."/>
            <person name="Jiang B.L."/>
            <person name="Zeng S."/>
            <person name="Gu W.Y."/>
            <person name="Lu G."/>
            <person name="Rong L."/>
            <person name="Tian Y."/>
            <person name="Yao Z."/>
            <person name="Fu G."/>
            <person name="Chen B."/>
            <person name="Fang R."/>
            <person name="Qiang B."/>
            <person name="Chen Z."/>
            <person name="Zhao G.P."/>
            <person name="Tang J.L."/>
            <person name="He C."/>
        </authorList>
    </citation>
    <scope>NUCLEOTIDE SEQUENCE [LARGE SCALE GENOMIC DNA]</scope>
    <source>
        <strain evidence="2 3">8004</strain>
    </source>
</reference>
<feature type="region of interest" description="Disordered" evidence="1">
    <location>
        <begin position="46"/>
        <end position="75"/>
    </location>
</feature>
<dbReference type="Proteomes" id="UP000000420">
    <property type="component" value="Chromosome"/>
</dbReference>
<dbReference type="HOGENOM" id="CLU_057133_0_0_6"/>
<dbReference type="SUPFAM" id="SSF54593">
    <property type="entry name" value="Glyoxalase/Bleomycin resistance protein/Dihydroxybiphenyl dioxygenase"/>
    <property type="match status" value="2"/>
</dbReference>
<accession>A0A0H2X778</accession>
<organism evidence="2 3">
    <name type="scientific">Xanthomonas campestris pv. campestris (strain 8004)</name>
    <dbReference type="NCBI Taxonomy" id="314565"/>
    <lineage>
        <taxon>Bacteria</taxon>
        <taxon>Pseudomonadati</taxon>
        <taxon>Pseudomonadota</taxon>
        <taxon>Gammaproteobacteria</taxon>
        <taxon>Lysobacterales</taxon>
        <taxon>Lysobacteraceae</taxon>
        <taxon>Xanthomonas</taxon>
    </lineage>
</organism>
<name>A0A0H2X778_XANC8</name>
<protein>
    <recommendedName>
        <fullName evidence="4">Glyoxalase</fullName>
    </recommendedName>
</protein>
<sequence>MTTGTTHKLAAAVRSDPHRAACVWPRPPRSSNAQAHRLTRRVVADPRSTPEGYCPPFKPIRHTRSCDEQRADPQTAQERVFNTSPLAATASIAHPGKPQRPHPKGIPMRPILTLSLSAALLLSALSPMLAGAAAPVSVGPQYDTTHVYVAPNDVDAFVRSFTATFGGQSTRQVIATVTPTPSSTSSQLVQTPAGTVSLFGFRTPVPHPFGNERTGYLVTDIQQAVSAARAAGAEVLVAPFKDPIGMDAVIAWPGGVAMQLYWHDTAPHYAPLASIPENRVYVSPDRADAFLKAWLQFSHGKVLRDDRHADAALIGRPGDTYRSIAISSGFGALQVLVTDGHLPYPYGHELTGYAVDDLEATLARATASGAKVLVPAVAGSGRHSAMVEFPGGYVAELHADAHS</sequence>
<dbReference type="KEGG" id="xcb:XC_2132"/>
<evidence type="ECO:0000256" key="1">
    <source>
        <dbReference type="SAM" id="MobiDB-lite"/>
    </source>
</evidence>
<proteinExistence type="predicted"/>
<evidence type="ECO:0008006" key="4">
    <source>
        <dbReference type="Google" id="ProtNLM"/>
    </source>
</evidence>
<dbReference type="EMBL" id="CP000050">
    <property type="protein sequence ID" value="AAY49188.1"/>
    <property type="molecule type" value="Genomic_DNA"/>
</dbReference>
<evidence type="ECO:0000313" key="2">
    <source>
        <dbReference type="EMBL" id="AAY49188.1"/>
    </source>
</evidence>
<dbReference type="AlphaFoldDB" id="A0A0H2X778"/>
<evidence type="ECO:0000313" key="3">
    <source>
        <dbReference type="Proteomes" id="UP000000420"/>
    </source>
</evidence>
<dbReference type="InterPro" id="IPR029068">
    <property type="entry name" value="Glyas_Bleomycin-R_OHBP_Dase"/>
</dbReference>
<dbReference type="Gene3D" id="3.10.180.10">
    <property type="entry name" value="2,3-Dihydroxybiphenyl 1,2-Dioxygenase, domain 1"/>
    <property type="match status" value="1"/>
</dbReference>
<gene>
    <name evidence="2" type="ordered locus">XC_2132</name>
</gene>